<name>A0ABW2UJN6_9RHOB</name>
<feature type="transmembrane region" description="Helical" evidence="2">
    <location>
        <begin position="237"/>
        <end position="256"/>
    </location>
</feature>
<dbReference type="RefSeq" id="WP_377402053.1">
    <property type="nucleotide sequence ID" value="NZ_JBHTFQ010000004.1"/>
</dbReference>
<feature type="transmembrane region" description="Helical" evidence="2">
    <location>
        <begin position="262"/>
        <end position="287"/>
    </location>
</feature>
<dbReference type="NCBIfam" id="TIGR02484">
    <property type="entry name" value="CitB"/>
    <property type="match status" value="1"/>
</dbReference>
<accession>A0ABW2UJN6</accession>
<protein>
    <submittedName>
        <fullName evidence="3">Tricarballylate utilization 4Fe-4S protein TcuB</fullName>
    </submittedName>
</protein>
<evidence type="ECO:0000256" key="1">
    <source>
        <dbReference type="SAM" id="MobiDB-lite"/>
    </source>
</evidence>
<feature type="transmembrane region" description="Helical" evidence="2">
    <location>
        <begin position="159"/>
        <end position="182"/>
    </location>
</feature>
<dbReference type="SUPFAM" id="SSF54862">
    <property type="entry name" value="4Fe-4S ferredoxins"/>
    <property type="match status" value="1"/>
</dbReference>
<sequence>MSIELRIPDRDTPGASTARPGTAELIQEARRQVEICNACRYCEGFCTVFPAINRQKAFADGDITQLANLCHNCRGCYYSCQYTAPHEFALNLPAALNEVRQDSWERLVWPQPLARAFHEHGVRIAGMLVIGLALLFWAVSALRPDEGAGFYAYLAHNAMVAIFAPAFLLPLVGIAIGLRRYWRETGAARFRLRHLWGAIGQASYMRNLNGGQGQGCNFEQGDRYSDRRRWFHQATMYGFLLAFASTSSATILHYVFNQPAPYGFFSLPKLLGVPGGILLVIGTLGLAHLKAKADPALGARRVWGGEMAFILLLCFVSATGLALYAATGTALVPSLLAIHLGAVLAFFLLMPFSKMVHGFFRLTALIAEEQRRNP</sequence>
<feature type="transmembrane region" description="Helical" evidence="2">
    <location>
        <begin position="308"/>
        <end position="326"/>
    </location>
</feature>
<evidence type="ECO:0000313" key="4">
    <source>
        <dbReference type="Proteomes" id="UP001596516"/>
    </source>
</evidence>
<evidence type="ECO:0000313" key="3">
    <source>
        <dbReference type="EMBL" id="MFC7704206.1"/>
    </source>
</evidence>
<feature type="compositionally biased region" description="Basic and acidic residues" evidence="1">
    <location>
        <begin position="1"/>
        <end position="12"/>
    </location>
</feature>
<dbReference type="Proteomes" id="UP001596516">
    <property type="component" value="Unassembled WGS sequence"/>
</dbReference>
<dbReference type="InterPro" id="IPR012830">
    <property type="entry name" value="Citrate_utilization_prot_B"/>
</dbReference>
<keyword evidence="2" id="KW-0812">Transmembrane</keyword>
<gene>
    <name evidence="3" type="primary">tcuB</name>
    <name evidence="3" type="ORF">ACFQXB_08375</name>
</gene>
<proteinExistence type="predicted"/>
<keyword evidence="4" id="KW-1185">Reference proteome</keyword>
<dbReference type="InterPro" id="IPR036197">
    <property type="entry name" value="NarG-like_sf"/>
</dbReference>
<keyword evidence="2" id="KW-0472">Membrane</keyword>
<reference evidence="4" key="1">
    <citation type="journal article" date="2019" name="Int. J. Syst. Evol. Microbiol.">
        <title>The Global Catalogue of Microorganisms (GCM) 10K type strain sequencing project: providing services to taxonomists for standard genome sequencing and annotation.</title>
        <authorList>
            <consortium name="The Broad Institute Genomics Platform"/>
            <consortium name="The Broad Institute Genome Sequencing Center for Infectious Disease"/>
            <person name="Wu L."/>
            <person name="Ma J."/>
        </authorList>
    </citation>
    <scope>NUCLEOTIDE SEQUENCE [LARGE SCALE GENOMIC DNA]</scope>
    <source>
        <strain evidence="4">CGMCC 1.12750</strain>
    </source>
</reference>
<dbReference type="EMBL" id="JBHTFQ010000004">
    <property type="protein sequence ID" value="MFC7704206.1"/>
    <property type="molecule type" value="Genomic_DNA"/>
</dbReference>
<evidence type="ECO:0000256" key="2">
    <source>
        <dbReference type="SAM" id="Phobius"/>
    </source>
</evidence>
<feature type="region of interest" description="Disordered" evidence="1">
    <location>
        <begin position="1"/>
        <end position="20"/>
    </location>
</feature>
<organism evidence="3 4">
    <name type="scientific">Plastorhodobacter daqingensis</name>
    <dbReference type="NCBI Taxonomy" id="1387281"/>
    <lineage>
        <taxon>Bacteria</taxon>
        <taxon>Pseudomonadati</taxon>
        <taxon>Pseudomonadota</taxon>
        <taxon>Alphaproteobacteria</taxon>
        <taxon>Rhodobacterales</taxon>
        <taxon>Paracoccaceae</taxon>
        <taxon>Plastorhodobacter</taxon>
    </lineage>
</organism>
<feature type="transmembrane region" description="Helical" evidence="2">
    <location>
        <begin position="332"/>
        <end position="352"/>
    </location>
</feature>
<keyword evidence="2" id="KW-1133">Transmembrane helix</keyword>
<comment type="caution">
    <text evidence="3">The sequence shown here is derived from an EMBL/GenBank/DDBJ whole genome shotgun (WGS) entry which is preliminary data.</text>
</comment>
<feature type="transmembrane region" description="Helical" evidence="2">
    <location>
        <begin position="121"/>
        <end position="139"/>
    </location>
</feature>
<dbReference type="SUPFAM" id="SSF103501">
    <property type="entry name" value="Respiratory nitrate reductase 1 gamma chain"/>
    <property type="match status" value="1"/>
</dbReference>